<evidence type="ECO:0000256" key="10">
    <source>
        <dbReference type="RuleBase" id="RU361152"/>
    </source>
</evidence>
<dbReference type="GO" id="GO:0004553">
    <property type="term" value="F:hydrolase activity, hydrolyzing O-glycosyl compounds"/>
    <property type="evidence" value="ECO:0007669"/>
    <property type="project" value="InterPro"/>
</dbReference>
<evidence type="ECO:0000256" key="5">
    <source>
        <dbReference type="ARBA" id="ARBA00023211"/>
    </source>
</evidence>
<name>A0A0R1N2F0_9LACO</name>
<evidence type="ECO:0000256" key="9">
    <source>
        <dbReference type="PIRSR" id="PIRSR601088-4"/>
    </source>
</evidence>
<dbReference type="InterPro" id="IPR019802">
    <property type="entry name" value="GlycHydrolase_4_CS"/>
</dbReference>
<evidence type="ECO:0000256" key="6">
    <source>
        <dbReference type="ARBA" id="ARBA00023295"/>
    </source>
</evidence>
<evidence type="ECO:0000256" key="4">
    <source>
        <dbReference type="ARBA" id="ARBA00023027"/>
    </source>
</evidence>
<comment type="similarity">
    <text evidence="1 10">Belongs to the glycosyl hydrolase 4 family.</text>
</comment>
<protein>
    <submittedName>
        <fullName evidence="12">6-phospho-beta-glucosidase</fullName>
    </submittedName>
</protein>
<feature type="binding site" evidence="8">
    <location>
        <position position="203"/>
    </location>
    <ligand>
        <name>Mn(2+)</name>
        <dbReference type="ChEBI" id="CHEBI:29035"/>
    </ligand>
</feature>
<evidence type="ECO:0000256" key="3">
    <source>
        <dbReference type="ARBA" id="ARBA00022801"/>
    </source>
</evidence>
<dbReference type="PROSITE" id="PS01324">
    <property type="entry name" value="GLYCOSYL_HYDROL_F4"/>
    <property type="match status" value="1"/>
</dbReference>
<dbReference type="GO" id="GO:0016616">
    <property type="term" value="F:oxidoreductase activity, acting on the CH-OH group of donors, NAD or NADP as acceptor"/>
    <property type="evidence" value="ECO:0007669"/>
    <property type="project" value="InterPro"/>
</dbReference>
<keyword evidence="3 10" id="KW-0378">Hydrolase</keyword>
<keyword evidence="8" id="KW-0408">Iron</keyword>
<organism evidence="12 13">
    <name type="scientific">Schleiferilactobacillus perolens DSM 12744</name>
    <dbReference type="NCBI Taxonomy" id="1423792"/>
    <lineage>
        <taxon>Bacteria</taxon>
        <taxon>Bacillati</taxon>
        <taxon>Bacillota</taxon>
        <taxon>Bacilli</taxon>
        <taxon>Lactobacillales</taxon>
        <taxon>Lactobacillaceae</taxon>
        <taxon>Schleiferilactobacillus</taxon>
    </lineage>
</organism>
<dbReference type="OrthoDB" id="9808275at2"/>
<dbReference type="Pfam" id="PF02056">
    <property type="entry name" value="Glyco_hydro_4"/>
    <property type="match status" value="1"/>
</dbReference>
<dbReference type="Gene3D" id="3.90.110.10">
    <property type="entry name" value="Lactate dehydrogenase/glycoside hydrolase, family 4, C-terminal"/>
    <property type="match status" value="1"/>
</dbReference>
<evidence type="ECO:0000313" key="12">
    <source>
        <dbReference type="EMBL" id="KRL14398.1"/>
    </source>
</evidence>
<dbReference type="EMBL" id="AZEC01000001">
    <property type="protein sequence ID" value="KRL14398.1"/>
    <property type="molecule type" value="Genomic_DNA"/>
</dbReference>
<feature type="binding site" evidence="8">
    <location>
        <position position="173"/>
    </location>
    <ligand>
        <name>Mn(2+)</name>
        <dbReference type="ChEBI" id="CHEBI:29035"/>
    </ligand>
</feature>
<comment type="cofactor">
    <cofactor evidence="10">
        <name>NAD(+)</name>
        <dbReference type="ChEBI" id="CHEBI:57540"/>
    </cofactor>
    <text evidence="10">Binds 1 NAD(+) per subunit.</text>
</comment>
<keyword evidence="8" id="KW-0170">Cobalt</keyword>
<dbReference type="PRINTS" id="PR00732">
    <property type="entry name" value="GLHYDRLASE4"/>
</dbReference>
<evidence type="ECO:0000256" key="8">
    <source>
        <dbReference type="PIRSR" id="PIRSR601088-3"/>
    </source>
</evidence>
<proteinExistence type="inferred from homology"/>
<dbReference type="RefSeq" id="WP_057817074.1">
    <property type="nucleotide sequence ID" value="NZ_AZEC01000001.1"/>
</dbReference>
<dbReference type="GO" id="GO:0005975">
    <property type="term" value="P:carbohydrate metabolic process"/>
    <property type="evidence" value="ECO:0007669"/>
    <property type="project" value="InterPro"/>
</dbReference>
<keyword evidence="8" id="KW-0533">Nickel</keyword>
<evidence type="ECO:0000256" key="1">
    <source>
        <dbReference type="ARBA" id="ARBA00010141"/>
    </source>
</evidence>
<evidence type="ECO:0000256" key="7">
    <source>
        <dbReference type="PIRSR" id="PIRSR601088-2"/>
    </source>
</evidence>
<accession>A0A0R1N2F0</accession>
<dbReference type="SUPFAM" id="SSF51735">
    <property type="entry name" value="NAD(P)-binding Rossmann-fold domains"/>
    <property type="match status" value="1"/>
</dbReference>
<dbReference type="CDD" id="cd05296">
    <property type="entry name" value="GH4_P_beta_glucosidase"/>
    <property type="match status" value="1"/>
</dbReference>
<evidence type="ECO:0000256" key="2">
    <source>
        <dbReference type="ARBA" id="ARBA00022723"/>
    </source>
</evidence>
<feature type="binding site" evidence="7">
    <location>
        <position position="151"/>
    </location>
    <ligand>
        <name>substrate</name>
    </ligand>
</feature>
<dbReference type="InterPro" id="IPR036291">
    <property type="entry name" value="NAD(P)-bd_dom_sf"/>
</dbReference>
<comment type="caution">
    <text evidence="12">The sequence shown here is derived from an EMBL/GenBank/DDBJ whole genome shotgun (WGS) entry which is preliminary data.</text>
</comment>
<dbReference type="Gene3D" id="3.40.50.720">
    <property type="entry name" value="NAD(P)-binding Rossmann-like Domain"/>
    <property type="match status" value="1"/>
</dbReference>
<dbReference type="Proteomes" id="UP000051330">
    <property type="component" value="Unassembled WGS sequence"/>
</dbReference>
<evidence type="ECO:0000313" key="13">
    <source>
        <dbReference type="Proteomes" id="UP000051330"/>
    </source>
</evidence>
<gene>
    <name evidence="12" type="ORF">FD09_GL000045</name>
</gene>
<dbReference type="InterPro" id="IPR022616">
    <property type="entry name" value="Glyco_hydro_4_C"/>
</dbReference>
<sequence>MSRNALKLVTIGGGSSYTPELIEGFIKRQDELPIKEIWLVDIPAGEEKLNIVGRMAQRMVKKAGLDWTVHLTLDRREALKDADFVSTQFRVGLLNARIKDERIPASYGMIGQETNGAGGIFKAFRTIPVILDIVKDMKELCPNAWLVNFTNPSGMITEAISTYGQWDRVIGLCNVPVNAMIDEPPLIGKTTEQLTYKFAGIDHFHWHKVWDETGKNVTMDILDKIEADEGDGGLPKNIFDVPFYRAQLDNIQMIPCGYHRYYYREEEMLDHAIEEYNGVGTRAQQVKRLEHELFELYKDPNLAVKPPQLAERGGAHYSDAACEAIASLHADKKTHMVVSTVNHGAIPDLPEDHVVEVSAQIGAAGAIPMAFGALAPAERGWLQLMKNMELVICEAGVTGNYGLALQAFTMNPLVRSGHTAKRILDELLIAHQDYLPQFADTIAKLKAAGVTVKDPIARDLDKEPATV</sequence>
<dbReference type="InterPro" id="IPR015955">
    <property type="entry name" value="Lactate_DH/Glyco_Ohase_4_C"/>
</dbReference>
<dbReference type="PATRIC" id="fig|1423792.3.peg.47"/>
<dbReference type="AlphaFoldDB" id="A0A0R1N2F0"/>
<dbReference type="Pfam" id="PF11975">
    <property type="entry name" value="Glyco_hydro_4C"/>
    <property type="match status" value="1"/>
</dbReference>
<feature type="domain" description="Glycosyl hydrolase family 4 C-terminal" evidence="11">
    <location>
        <begin position="198"/>
        <end position="414"/>
    </location>
</feature>
<dbReference type="GO" id="GO:0046872">
    <property type="term" value="F:metal ion binding"/>
    <property type="evidence" value="ECO:0007669"/>
    <property type="project" value="UniProtKB-KW"/>
</dbReference>
<keyword evidence="5 8" id="KW-0464">Manganese</keyword>
<feature type="binding site" evidence="7">
    <location>
        <position position="97"/>
    </location>
    <ligand>
        <name>substrate</name>
    </ligand>
</feature>
<dbReference type="SUPFAM" id="SSF56327">
    <property type="entry name" value="LDH C-terminal domain-like"/>
    <property type="match status" value="1"/>
</dbReference>
<dbReference type="STRING" id="1423792.FD09_GL000045"/>
<keyword evidence="4 10" id="KW-0520">NAD</keyword>
<dbReference type="InterPro" id="IPR001088">
    <property type="entry name" value="Glyco_hydro_4"/>
</dbReference>
<keyword evidence="2 8" id="KW-0479">Metal-binding</keyword>
<evidence type="ECO:0000259" key="11">
    <source>
        <dbReference type="Pfam" id="PF11975"/>
    </source>
</evidence>
<keyword evidence="6 10" id="KW-0326">Glycosidase</keyword>
<keyword evidence="13" id="KW-1185">Reference proteome</keyword>
<feature type="site" description="Increases basicity of active site Tyr" evidence="9">
    <location>
        <position position="113"/>
    </location>
</feature>
<dbReference type="PANTHER" id="PTHR32092:SF5">
    <property type="entry name" value="6-PHOSPHO-BETA-GLUCOSIDASE"/>
    <property type="match status" value="1"/>
</dbReference>
<reference evidence="12 13" key="1">
    <citation type="journal article" date="2015" name="Genome Announc.">
        <title>Expanding the biotechnology potential of lactobacilli through comparative genomics of 213 strains and associated genera.</title>
        <authorList>
            <person name="Sun Z."/>
            <person name="Harris H.M."/>
            <person name="McCann A."/>
            <person name="Guo C."/>
            <person name="Argimon S."/>
            <person name="Zhang W."/>
            <person name="Yang X."/>
            <person name="Jeffery I.B."/>
            <person name="Cooney J.C."/>
            <person name="Kagawa T.F."/>
            <person name="Liu W."/>
            <person name="Song Y."/>
            <person name="Salvetti E."/>
            <person name="Wrobel A."/>
            <person name="Rasinkangas P."/>
            <person name="Parkhill J."/>
            <person name="Rea M.C."/>
            <person name="O'Sullivan O."/>
            <person name="Ritari J."/>
            <person name="Douillard F.P."/>
            <person name="Paul Ross R."/>
            <person name="Yang R."/>
            <person name="Briner A.E."/>
            <person name="Felis G.E."/>
            <person name="de Vos W.M."/>
            <person name="Barrangou R."/>
            <person name="Klaenhammer T.R."/>
            <person name="Caufield P.W."/>
            <person name="Cui Y."/>
            <person name="Zhang H."/>
            <person name="O'Toole P.W."/>
        </authorList>
    </citation>
    <scope>NUCLEOTIDE SEQUENCE [LARGE SCALE GENOMIC DNA]</scope>
    <source>
        <strain evidence="12 13">DSM 12744</strain>
    </source>
</reference>
<dbReference type="PANTHER" id="PTHR32092">
    <property type="entry name" value="6-PHOSPHO-BETA-GLUCOSIDASE-RELATED"/>
    <property type="match status" value="1"/>
</dbReference>